<keyword evidence="2" id="KW-1185">Reference proteome</keyword>
<protein>
    <submittedName>
        <fullName evidence="1">Uncharacterized protein</fullName>
    </submittedName>
</protein>
<evidence type="ECO:0000313" key="2">
    <source>
        <dbReference type="Proteomes" id="UP001552299"/>
    </source>
</evidence>
<accession>A0ABD0V7I4</accession>
<sequence>MQFGRRKRIEALCLLHVGEKGLNIHCRQQEGDKAFSSPPHRLSHQTRLLCRTDEGESDSKFSSFTQRVKKNFRFYAFTKRVKRDFRFSTFTRMMKKIPGSLPSLGGRKRIEVLCLLQEREKGLKVCCRHQEGDKAFGSSQHWIWWKSFSYV</sequence>
<evidence type="ECO:0000313" key="1">
    <source>
        <dbReference type="EMBL" id="KAL0921047.1"/>
    </source>
</evidence>
<dbReference type="EMBL" id="JANQDX010000007">
    <property type="protein sequence ID" value="KAL0921047.1"/>
    <property type="molecule type" value="Genomic_DNA"/>
</dbReference>
<name>A0ABD0V7I4_DENTH</name>
<gene>
    <name evidence="1" type="ORF">M5K25_008078</name>
</gene>
<proteinExistence type="predicted"/>
<reference evidence="1 2" key="1">
    <citation type="journal article" date="2024" name="Plant Biotechnol. J.">
        <title>Dendrobium thyrsiflorum genome and its molecular insights into genes involved in important horticultural traits.</title>
        <authorList>
            <person name="Chen B."/>
            <person name="Wang J.Y."/>
            <person name="Zheng P.J."/>
            <person name="Li K.L."/>
            <person name="Liang Y.M."/>
            <person name="Chen X.F."/>
            <person name="Zhang C."/>
            <person name="Zhao X."/>
            <person name="He X."/>
            <person name="Zhang G.Q."/>
            <person name="Liu Z.J."/>
            <person name="Xu Q."/>
        </authorList>
    </citation>
    <scope>NUCLEOTIDE SEQUENCE [LARGE SCALE GENOMIC DNA]</scope>
    <source>
        <strain evidence="1">GZMU011</strain>
    </source>
</reference>
<dbReference type="AlphaFoldDB" id="A0ABD0V7I4"/>
<organism evidence="1 2">
    <name type="scientific">Dendrobium thyrsiflorum</name>
    <name type="common">Pinecone-like raceme dendrobium</name>
    <name type="synonym">Orchid</name>
    <dbReference type="NCBI Taxonomy" id="117978"/>
    <lineage>
        <taxon>Eukaryota</taxon>
        <taxon>Viridiplantae</taxon>
        <taxon>Streptophyta</taxon>
        <taxon>Embryophyta</taxon>
        <taxon>Tracheophyta</taxon>
        <taxon>Spermatophyta</taxon>
        <taxon>Magnoliopsida</taxon>
        <taxon>Liliopsida</taxon>
        <taxon>Asparagales</taxon>
        <taxon>Orchidaceae</taxon>
        <taxon>Epidendroideae</taxon>
        <taxon>Malaxideae</taxon>
        <taxon>Dendrobiinae</taxon>
        <taxon>Dendrobium</taxon>
    </lineage>
</organism>
<comment type="caution">
    <text evidence="1">The sequence shown here is derived from an EMBL/GenBank/DDBJ whole genome shotgun (WGS) entry which is preliminary data.</text>
</comment>
<dbReference type="Proteomes" id="UP001552299">
    <property type="component" value="Unassembled WGS sequence"/>
</dbReference>